<evidence type="ECO:0000313" key="4">
    <source>
        <dbReference type="Proteomes" id="UP001642540"/>
    </source>
</evidence>
<accession>A0ABP1PSC7</accession>
<dbReference type="PANTHER" id="PTHR23324">
    <property type="entry name" value="SEC14 RELATED PROTEIN"/>
    <property type="match status" value="1"/>
</dbReference>
<dbReference type="Pfam" id="PF00650">
    <property type="entry name" value="CRAL_TRIO"/>
    <property type="match status" value="1"/>
</dbReference>
<dbReference type="Gene3D" id="2.60.120.680">
    <property type="entry name" value="GOLD domain"/>
    <property type="match status" value="1"/>
</dbReference>
<dbReference type="SUPFAM" id="SSF101576">
    <property type="entry name" value="Supernatant protein factor (SPF), C-terminal domain"/>
    <property type="match status" value="1"/>
</dbReference>
<dbReference type="CDD" id="cd00170">
    <property type="entry name" value="SEC14"/>
    <property type="match status" value="1"/>
</dbReference>
<dbReference type="InterPro" id="IPR009038">
    <property type="entry name" value="GOLD_dom"/>
</dbReference>
<evidence type="ECO:0000259" key="2">
    <source>
        <dbReference type="PROSITE" id="PS50866"/>
    </source>
</evidence>
<dbReference type="Gene3D" id="3.40.525.10">
    <property type="entry name" value="CRAL-TRIO lipid binding domain"/>
    <property type="match status" value="1"/>
</dbReference>
<dbReference type="Pfam" id="PF13897">
    <property type="entry name" value="GOLD_2"/>
    <property type="match status" value="1"/>
</dbReference>
<feature type="domain" description="CRAL-TRIO" evidence="1">
    <location>
        <begin position="78"/>
        <end position="255"/>
    </location>
</feature>
<gene>
    <name evidence="3" type="ORF">ODALV1_LOCUS2608</name>
</gene>
<dbReference type="SUPFAM" id="SSF52087">
    <property type="entry name" value="CRAL/TRIO domain"/>
    <property type="match status" value="1"/>
</dbReference>
<dbReference type="InterPro" id="IPR036865">
    <property type="entry name" value="CRAL-TRIO_dom_sf"/>
</dbReference>
<organism evidence="3 4">
    <name type="scientific">Orchesella dallaii</name>
    <dbReference type="NCBI Taxonomy" id="48710"/>
    <lineage>
        <taxon>Eukaryota</taxon>
        <taxon>Metazoa</taxon>
        <taxon>Ecdysozoa</taxon>
        <taxon>Arthropoda</taxon>
        <taxon>Hexapoda</taxon>
        <taxon>Collembola</taxon>
        <taxon>Entomobryomorpha</taxon>
        <taxon>Entomobryoidea</taxon>
        <taxon>Orchesellidae</taxon>
        <taxon>Orchesellinae</taxon>
        <taxon>Orchesella</taxon>
    </lineage>
</organism>
<evidence type="ECO:0000313" key="3">
    <source>
        <dbReference type="EMBL" id="CAL8073406.1"/>
    </source>
</evidence>
<dbReference type="PROSITE" id="PS50191">
    <property type="entry name" value="CRAL_TRIO"/>
    <property type="match status" value="1"/>
</dbReference>
<dbReference type="SUPFAM" id="SSF46938">
    <property type="entry name" value="CRAL/TRIO N-terminal domain"/>
    <property type="match status" value="1"/>
</dbReference>
<comment type="caution">
    <text evidence="3">The sequence shown here is derived from an EMBL/GenBank/DDBJ whole genome shotgun (WGS) entry which is preliminary data.</text>
</comment>
<dbReference type="PANTHER" id="PTHR23324:SF83">
    <property type="entry name" value="SEC14-LIKE PROTEIN 2"/>
    <property type="match status" value="1"/>
</dbReference>
<dbReference type="InterPro" id="IPR036598">
    <property type="entry name" value="GOLD_dom_sf"/>
</dbReference>
<dbReference type="InterPro" id="IPR051064">
    <property type="entry name" value="SEC14/CRAL-TRIO_domain"/>
</dbReference>
<evidence type="ECO:0008006" key="5">
    <source>
        <dbReference type="Google" id="ProtNLM"/>
    </source>
</evidence>
<dbReference type="SMART" id="SM00516">
    <property type="entry name" value="SEC14"/>
    <property type="match status" value="1"/>
</dbReference>
<dbReference type="Proteomes" id="UP001642540">
    <property type="component" value="Unassembled WGS sequence"/>
</dbReference>
<dbReference type="PROSITE" id="PS50866">
    <property type="entry name" value="GOLD"/>
    <property type="match status" value="1"/>
</dbReference>
<dbReference type="InterPro" id="IPR036273">
    <property type="entry name" value="CRAL/TRIO_N_dom_sf"/>
</dbReference>
<protein>
    <recommendedName>
        <fullName evidence="5">SEC14-like protein 2</fullName>
    </recommendedName>
</protein>
<evidence type="ECO:0000259" key="1">
    <source>
        <dbReference type="PROSITE" id="PS50191"/>
    </source>
</evidence>
<dbReference type="EMBL" id="CAXLJM020000007">
    <property type="protein sequence ID" value="CAL8073406.1"/>
    <property type="molecule type" value="Genomic_DNA"/>
</dbReference>
<reference evidence="3 4" key="1">
    <citation type="submission" date="2024-08" db="EMBL/GenBank/DDBJ databases">
        <authorList>
            <person name="Cucini C."/>
            <person name="Frati F."/>
        </authorList>
    </citation>
    <scope>NUCLEOTIDE SEQUENCE [LARGE SCALE GENOMIC DNA]</scope>
</reference>
<dbReference type="PRINTS" id="PR00180">
    <property type="entry name" value="CRETINALDHBP"/>
</dbReference>
<feature type="domain" description="GOLD" evidence="2">
    <location>
        <begin position="282"/>
        <end position="405"/>
    </location>
</feature>
<name>A0ABP1PSC7_9HEXA</name>
<proteinExistence type="predicted"/>
<dbReference type="InterPro" id="IPR001251">
    <property type="entry name" value="CRAL-TRIO_dom"/>
</dbReference>
<sequence length="418" mass="48070">MGTQQVSSPFSAEETQKIQQLRSACSGILNADQNDDYYLIRWLRARNMDLGKAEEMLRKSMKWRKDNEVDGIMDREEVPMKYRRIFPTGVFGRDIDDDVVIFIPYGRYCHKLVIGPEGMETTLRYHIIWMETMESLVRKAEKETGKKGLRLVELVDFDQYAYKEMMYSQGREFLIKTNKVADENYPELMKSMIIINAPKIFSMLFGLIKPFMSKETISKISIIGGDEQIWKKELMTKLVPENVPERWGGTRKGTDEYCSQNPEVWLDTTVPLSYFTSDDKVHNFTTQKIAAGDKFVVEIPVDISKYPEGTLPNLIWKFRVETHDISFSISCKALSIMNDDNKSESAASSTSASEESIVNVERRVDSKEGIQEGKSTIYTSGLYTLLFDNRYSYTRSKTVHYSVKVDAETQVDVSDNNP</sequence>
<dbReference type="SMART" id="SM01100">
    <property type="entry name" value="CRAL_TRIO_N"/>
    <property type="match status" value="1"/>
</dbReference>
<keyword evidence="4" id="KW-1185">Reference proteome</keyword>
<dbReference type="InterPro" id="IPR011074">
    <property type="entry name" value="CRAL/TRIO_N_dom"/>
</dbReference>